<dbReference type="InterPro" id="IPR000555">
    <property type="entry name" value="JAMM/MPN+_dom"/>
</dbReference>
<dbReference type="GO" id="GO:0008235">
    <property type="term" value="F:metalloexopeptidase activity"/>
    <property type="evidence" value="ECO:0007669"/>
    <property type="project" value="TreeGrafter"/>
</dbReference>
<dbReference type="PANTHER" id="PTHR34858">
    <property type="entry name" value="CYSO-CYSTEINE PEPTIDASE"/>
    <property type="match status" value="1"/>
</dbReference>
<dbReference type="GO" id="GO:0006508">
    <property type="term" value="P:proteolysis"/>
    <property type="evidence" value="ECO:0007669"/>
    <property type="project" value="UniProtKB-KW"/>
</dbReference>
<dbReference type="RefSeq" id="WP_127606105.1">
    <property type="nucleotide sequence ID" value="NZ_JARTHJ010000176.1"/>
</dbReference>
<dbReference type="PANTHER" id="PTHR34858:SF1">
    <property type="entry name" value="CYSO-CYSTEINE PEPTIDASE"/>
    <property type="match status" value="1"/>
</dbReference>
<accession>A0A7X2ZAT4</accession>
<dbReference type="Pfam" id="PF14464">
    <property type="entry name" value="Prok-JAB"/>
    <property type="match status" value="1"/>
</dbReference>
<keyword evidence="1" id="KW-0645">Protease</keyword>
<dbReference type="AlphaFoldDB" id="A0A7X2ZAT4"/>
<organism evidence="7 8">
    <name type="scientific">Paenibacillus validus</name>
    <dbReference type="NCBI Taxonomy" id="44253"/>
    <lineage>
        <taxon>Bacteria</taxon>
        <taxon>Bacillati</taxon>
        <taxon>Bacillota</taxon>
        <taxon>Bacilli</taxon>
        <taxon>Bacillales</taxon>
        <taxon>Paenibacillaceae</taxon>
        <taxon>Paenibacillus</taxon>
    </lineage>
</organism>
<dbReference type="CDD" id="cd08070">
    <property type="entry name" value="MPN_like"/>
    <property type="match status" value="1"/>
</dbReference>
<reference evidence="7 8" key="1">
    <citation type="submission" date="2019-11" db="EMBL/GenBank/DDBJ databases">
        <title>Draft genome sequences of five Paenibacillus species of dairy origin.</title>
        <authorList>
            <person name="Olajide A.M."/>
            <person name="Chen S."/>
            <person name="Lapointe G."/>
        </authorList>
    </citation>
    <scope>NUCLEOTIDE SEQUENCE [LARGE SCALE GENOMIC DNA]</scope>
    <source>
        <strain evidence="7 8">2CS3</strain>
    </source>
</reference>
<gene>
    <name evidence="7" type="ORF">GNP93_12070</name>
</gene>
<proteinExistence type="predicted"/>
<dbReference type="SMART" id="SM00232">
    <property type="entry name" value="JAB_MPN"/>
    <property type="match status" value="1"/>
</dbReference>
<evidence type="ECO:0000256" key="1">
    <source>
        <dbReference type="ARBA" id="ARBA00022670"/>
    </source>
</evidence>
<keyword evidence="8" id="KW-1185">Reference proteome</keyword>
<sequence length="160" mass="17317">MPPESITLTSAVWQKMIDHCREAYPLEACGLLFGGDSTQSESLVSPIIDEFLPIANVASDPGHRFRMHPQQLIRALTRGSGEHPAGTRRALLGIVHSHPKAPPVPSSLDLDPLWNGIASYWIVSLSDLESPAVRAYTITCGGDKKPVSLPLVFRVGDNSP</sequence>
<evidence type="ECO:0000259" key="6">
    <source>
        <dbReference type="SMART" id="SM00232"/>
    </source>
</evidence>
<evidence type="ECO:0000256" key="5">
    <source>
        <dbReference type="ARBA" id="ARBA00023049"/>
    </source>
</evidence>
<evidence type="ECO:0000256" key="4">
    <source>
        <dbReference type="ARBA" id="ARBA00022833"/>
    </source>
</evidence>
<dbReference type="Proteomes" id="UP000450917">
    <property type="component" value="Unassembled WGS sequence"/>
</dbReference>
<protein>
    <recommendedName>
        <fullName evidence="6">JAB1/MPN/MOV34 metalloenzyme domain-containing protein</fullName>
    </recommendedName>
</protein>
<dbReference type="GO" id="GO:0008270">
    <property type="term" value="F:zinc ion binding"/>
    <property type="evidence" value="ECO:0007669"/>
    <property type="project" value="TreeGrafter"/>
</dbReference>
<dbReference type="InterPro" id="IPR028090">
    <property type="entry name" value="JAB_dom_prok"/>
</dbReference>
<feature type="domain" description="JAB1/MPN/MOV34 metalloenzyme" evidence="6">
    <location>
        <begin position="5"/>
        <end position="141"/>
    </location>
</feature>
<evidence type="ECO:0000256" key="3">
    <source>
        <dbReference type="ARBA" id="ARBA00022801"/>
    </source>
</evidence>
<keyword evidence="4" id="KW-0862">Zinc</keyword>
<dbReference type="Gene3D" id="3.40.140.10">
    <property type="entry name" value="Cytidine Deaminase, domain 2"/>
    <property type="match status" value="1"/>
</dbReference>
<name>A0A7X2ZAT4_9BACL</name>
<dbReference type="EMBL" id="WNZX01000009">
    <property type="protein sequence ID" value="MUG71406.1"/>
    <property type="molecule type" value="Genomic_DNA"/>
</dbReference>
<keyword evidence="5" id="KW-0482">Metalloprotease</keyword>
<keyword evidence="3" id="KW-0378">Hydrolase</keyword>
<keyword evidence="2" id="KW-0479">Metal-binding</keyword>
<comment type="caution">
    <text evidence="7">The sequence shown here is derived from an EMBL/GenBank/DDBJ whole genome shotgun (WGS) entry which is preliminary data.</text>
</comment>
<evidence type="ECO:0000313" key="8">
    <source>
        <dbReference type="Proteomes" id="UP000450917"/>
    </source>
</evidence>
<dbReference type="SUPFAM" id="SSF102712">
    <property type="entry name" value="JAB1/MPN domain"/>
    <property type="match status" value="1"/>
</dbReference>
<evidence type="ECO:0000313" key="7">
    <source>
        <dbReference type="EMBL" id="MUG71406.1"/>
    </source>
</evidence>
<dbReference type="InterPro" id="IPR051929">
    <property type="entry name" value="VirAsm_ModProt"/>
</dbReference>
<evidence type="ECO:0000256" key="2">
    <source>
        <dbReference type="ARBA" id="ARBA00022723"/>
    </source>
</evidence>